<dbReference type="InterPro" id="IPR009030">
    <property type="entry name" value="Growth_fac_rcpt_cys_sf"/>
</dbReference>
<dbReference type="RefSeq" id="XP_028278768.1">
    <property type="nucleotide sequence ID" value="XM_028422967.1"/>
</dbReference>
<dbReference type="InterPro" id="IPR050778">
    <property type="entry name" value="Cueball_EGF_LRP_Nidogen"/>
</dbReference>
<dbReference type="Pfam" id="PF12947">
    <property type="entry name" value="EGF_3"/>
    <property type="match status" value="3"/>
</dbReference>
<evidence type="ECO:0000259" key="17">
    <source>
        <dbReference type="PROSITE" id="PS50993"/>
    </source>
</evidence>
<keyword evidence="10 14" id="KW-1015">Disulfide bond</keyword>
<dbReference type="PROSITE" id="PS01186">
    <property type="entry name" value="EGF_2"/>
    <property type="match status" value="5"/>
</dbReference>
<reference evidence="21" key="1">
    <citation type="submission" date="2025-08" db="UniProtKB">
        <authorList>
            <consortium name="RefSeq"/>
        </authorList>
    </citation>
    <scope>IDENTIFICATION</scope>
</reference>
<dbReference type="CTD" id="562690"/>
<feature type="domain" description="Thyroglobulin type-1" evidence="18">
    <location>
        <begin position="792"/>
        <end position="863"/>
    </location>
</feature>
<dbReference type="GeneID" id="114447008"/>
<dbReference type="FunFam" id="2.10.25.10:FF:000038">
    <property type="entry name" value="Fibrillin 2"/>
    <property type="match status" value="1"/>
</dbReference>
<keyword evidence="4 12" id="KW-0245">EGF-like domain</keyword>
<dbReference type="CDD" id="cd00191">
    <property type="entry name" value="TY"/>
    <property type="match status" value="1"/>
</dbReference>
<evidence type="ECO:0000256" key="5">
    <source>
        <dbReference type="ARBA" id="ARBA00022729"/>
    </source>
</evidence>
<accession>A0A6P7JPP4</accession>
<dbReference type="Pfam" id="PF06119">
    <property type="entry name" value="NIDO"/>
    <property type="match status" value="1"/>
</dbReference>
<dbReference type="SMART" id="SM00682">
    <property type="entry name" value="G2F"/>
    <property type="match status" value="1"/>
</dbReference>
<keyword evidence="2" id="KW-0964">Secreted</keyword>
<evidence type="ECO:0000256" key="13">
    <source>
        <dbReference type="PROSITE-ProRule" id="PRU00461"/>
    </source>
</evidence>
<keyword evidence="9" id="KW-0130">Cell adhesion</keyword>
<feature type="repeat" description="LDL-receptor class B" evidence="13">
    <location>
        <begin position="934"/>
        <end position="976"/>
    </location>
</feature>
<feature type="repeat" description="LDL-receptor class B" evidence="13">
    <location>
        <begin position="1020"/>
        <end position="1064"/>
    </location>
</feature>
<dbReference type="InterPro" id="IPR018097">
    <property type="entry name" value="EGF_Ca-bd_CS"/>
</dbReference>
<gene>
    <name evidence="21" type="primary">nid1a</name>
</gene>
<dbReference type="FunFam" id="2.10.25.10:FF:000003">
    <property type="entry name" value="fibrillin-1 isoform X1"/>
    <property type="match status" value="1"/>
</dbReference>
<evidence type="ECO:0000256" key="2">
    <source>
        <dbReference type="ARBA" id="ARBA00022525"/>
    </source>
</evidence>
<dbReference type="SMART" id="SM00181">
    <property type="entry name" value="EGF"/>
    <property type="match status" value="6"/>
</dbReference>
<dbReference type="FunCoup" id="A0A6P7JPP4">
    <property type="interactions" value="667"/>
</dbReference>
<dbReference type="PANTHER" id="PTHR46513">
    <property type="entry name" value="VITELLOGENIN RECEPTOR-LIKE PROTEIN-RELATED-RELATED"/>
    <property type="match status" value="1"/>
</dbReference>
<dbReference type="InterPro" id="IPR001881">
    <property type="entry name" value="EGF-like_Ca-bd_dom"/>
</dbReference>
<keyword evidence="7" id="KW-0106">Calcium</keyword>
<dbReference type="GO" id="GO:0005886">
    <property type="term" value="C:plasma membrane"/>
    <property type="evidence" value="ECO:0007669"/>
    <property type="project" value="TreeGrafter"/>
</dbReference>
<feature type="repeat" description="LDL-receptor class B" evidence="13">
    <location>
        <begin position="977"/>
        <end position="1019"/>
    </location>
</feature>
<dbReference type="InterPro" id="IPR024731">
    <property type="entry name" value="NELL2-like_EGF"/>
</dbReference>
<dbReference type="Gene3D" id="2.120.10.30">
    <property type="entry name" value="TolB, C-terminal domain"/>
    <property type="match status" value="1"/>
</dbReference>
<dbReference type="SMART" id="SM00211">
    <property type="entry name" value="TY"/>
    <property type="match status" value="1"/>
</dbReference>
<dbReference type="Gene3D" id="2.10.25.10">
    <property type="entry name" value="Laminin"/>
    <property type="match status" value="5"/>
</dbReference>
<sequence length="1194" mass="130772">MGWQKQGWLVCAAFLGFVSSVASITRDDLFPFGPSARDQLLEPGTDQTHRLDLSKPVLFYDGTFDSIFINTNGFVATTEPTAESTYLASMPPKFGMIAALQGDLDTSDGVGKVFFRQDSSREVLRQAAEHINRAFPEDDEVEPTHAVVITWVDVASHEPQPTQDEKRNTFQLVIASLEKASYAIVLYTRDGIQFFSTPVQSSSATMHAGFSKGLVRGFLFSSQGPYYRTTTDDESSVRDLAKETNSGLRGVYVYEIGTSPYFSNVAPGEVTDLPTEEPPQEEVPYVRRHEYTEQHLEYPPYDAGQVEVHPIQYQPHQPENPEVVVVVDDTDLNVDVFRYNLGTCANNRNKCSQFADCKDYSSGYCCHCRPGFYGNGIQCVAEGKPQRMNGKIHGRVSVGNSPTPLEFASNDLHSYIVVNDGRSYVAISDIPYALGPSLLPLSALGGVIGWAFALEQPGFKNGFSIIGGEFTRQAEVTFLPGNEKLTITQEFKGIDEHDHLIVSTNLKGQVPEVPPGSTVQVEPYSEIYQYSNNLITSSSTRGYTVSMPDGSTESRTHQWRQTITFQSCQHSEPLREVKPTQMLSVDQIFVMYDANNEILRYAMSNKIGDVNGGQTEENPCFTGRHGCDTNAVCRPGEGNQFTCQCATGFSGDGRTCYDIDECREDPQICGGNAICNNQPGTFRCECEDGYQFGSDGRTCVAVDRSVDHCEEGSHDCDVPERAQCSYTGGSNFICTCLEGFIGDGRICQDIDECQRGRCHQDAMCSNTQGSFICQCRPGYHGDGFYCSSERPKSQCETHRDNLLGTYGPRGPRPPVGQYIPACDENGEYEPTQCHGSTGHCWCVERNGQEIPGTRSGPGSRPMCIDHGGVSPPVGPSPRPDVDALPPGTHLLFAQSGRIEHVPLEGYDMNKDGAKAVLYLPAKVVIGVAYDCVEKMVYWTEITSPSISRASIQGGEPTAVISSNLGSPEGVAIDHLGRLMFWTDSLKDHIAVASLDGSQRRVIVDSGLINPRAIIADPPNGNLYWADWNRDAPKIETSHMDGSNRRVLVKDDLGLPNALTYDSQSSLLCWADAGTHKLECMHPGRGDRSQILEGIQYPFGITSLGKNMYYTDWKRNAVVVVDRYAGRESNTFQPQKQTKLYGITTAYAQCPAGQNYCAGNNGGCTHLCLATPSGRSCKCPDNAAALGCVESGSGY</sequence>
<evidence type="ECO:0000256" key="6">
    <source>
        <dbReference type="ARBA" id="ARBA00022737"/>
    </source>
</evidence>
<evidence type="ECO:0000256" key="3">
    <source>
        <dbReference type="ARBA" id="ARBA00022530"/>
    </source>
</evidence>
<dbReference type="AlphaFoldDB" id="A0A6P7JPP4"/>
<dbReference type="Proteomes" id="UP000515145">
    <property type="component" value="Chromosome 15"/>
</dbReference>
<dbReference type="PROSITE" id="PS00484">
    <property type="entry name" value="THYROGLOBULIN_1_1"/>
    <property type="match status" value="1"/>
</dbReference>
<evidence type="ECO:0000256" key="12">
    <source>
        <dbReference type="PROSITE-ProRule" id="PRU00076"/>
    </source>
</evidence>
<dbReference type="InterPro" id="IPR009017">
    <property type="entry name" value="GFP"/>
</dbReference>
<keyword evidence="20" id="KW-1185">Reference proteome</keyword>
<comment type="subcellular location">
    <subcellularLocation>
        <location evidence="1">Secreted</location>
        <location evidence="1">Extracellular space</location>
        <location evidence="1">Extracellular matrix</location>
        <location evidence="1">Basement membrane</location>
    </subcellularLocation>
</comment>
<dbReference type="GO" id="GO:0005604">
    <property type="term" value="C:basement membrane"/>
    <property type="evidence" value="ECO:0007669"/>
    <property type="project" value="UniProtKB-SubCell"/>
</dbReference>
<dbReference type="SUPFAM" id="SSF57184">
    <property type="entry name" value="Growth factor receptor domain"/>
    <property type="match status" value="1"/>
</dbReference>
<evidence type="ECO:0000256" key="14">
    <source>
        <dbReference type="PROSITE-ProRule" id="PRU00500"/>
    </source>
</evidence>
<dbReference type="PROSITE" id="PS00010">
    <property type="entry name" value="ASX_HYDROXYL"/>
    <property type="match status" value="3"/>
</dbReference>
<dbReference type="GO" id="GO:0005509">
    <property type="term" value="F:calcium ion binding"/>
    <property type="evidence" value="ECO:0007669"/>
    <property type="project" value="InterPro"/>
</dbReference>
<organism evidence="20 21">
    <name type="scientific">Parambassis ranga</name>
    <name type="common">Indian glassy fish</name>
    <dbReference type="NCBI Taxonomy" id="210632"/>
    <lineage>
        <taxon>Eukaryota</taxon>
        <taxon>Metazoa</taxon>
        <taxon>Chordata</taxon>
        <taxon>Craniata</taxon>
        <taxon>Vertebrata</taxon>
        <taxon>Euteleostomi</taxon>
        <taxon>Actinopterygii</taxon>
        <taxon>Neopterygii</taxon>
        <taxon>Teleostei</taxon>
        <taxon>Neoteleostei</taxon>
        <taxon>Acanthomorphata</taxon>
        <taxon>Ovalentaria</taxon>
        <taxon>Ambassidae</taxon>
        <taxon>Parambassis</taxon>
    </lineage>
</organism>
<dbReference type="SUPFAM" id="SSF57610">
    <property type="entry name" value="Thyroglobulin type-1 domain"/>
    <property type="match status" value="1"/>
</dbReference>
<dbReference type="Pfam" id="PF07474">
    <property type="entry name" value="G2F"/>
    <property type="match status" value="1"/>
</dbReference>
<dbReference type="InterPro" id="IPR036857">
    <property type="entry name" value="Thyroglobulin_1_sf"/>
</dbReference>
<dbReference type="InterPro" id="IPR000152">
    <property type="entry name" value="EGF-type_Asp/Asn_hydroxyl_site"/>
</dbReference>
<dbReference type="PANTHER" id="PTHR46513:SF6">
    <property type="entry name" value="NIDOGEN-1"/>
    <property type="match status" value="1"/>
</dbReference>
<dbReference type="InterPro" id="IPR000742">
    <property type="entry name" value="EGF"/>
</dbReference>
<dbReference type="SMART" id="SM00539">
    <property type="entry name" value="NIDO"/>
    <property type="match status" value="1"/>
</dbReference>
<feature type="chain" id="PRO_5027917198" evidence="15">
    <location>
        <begin position="24"/>
        <end position="1194"/>
    </location>
</feature>
<evidence type="ECO:0000313" key="21">
    <source>
        <dbReference type="RefSeq" id="XP_028278768.1"/>
    </source>
</evidence>
<dbReference type="SUPFAM" id="SSF63825">
    <property type="entry name" value="YWTD domain"/>
    <property type="match status" value="1"/>
</dbReference>
<keyword evidence="3" id="KW-0272">Extracellular matrix</keyword>
<keyword evidence="11" id="KW-0325">Glycoprotein</keyword>
<protein>
    <submittedName>
        <fullName evidence="21">Nidogen-1</fullName>
    </submittedName>
</protein>
<evidence type="ECO:0000256" key="4">
    <source>
        <dbReference type="ARBA" id="ARBA00022536"/>
    </source>
</evidence>
<dbReference type="SUPFAM" id="SSF54511">
    <property type="entry name" value="GFP-like"/>
    <property type="match status" value="1"/>
</dbReference>
<dbReference type="SMART" id="SM00135">
    <property type="entry name" value="LY"/>
    <property type="match status" value="5"/>
</dbReference>
<feature type="domain" description="EGF-like" evidence="16">
    <location>
        <begin position="705"/>
        <end position="748"/>
    </location>
</feature>
<dbReference type="Pfam" id="PF07645">
    <property type="entry name" value="EGF_CA"/>
    <property type="match status" value="1"/>
</dbReference>
<keyword evidence="6" id="KW-0677">Repeat</keyword>
<evidence type="ECO:0000259" key="19">
    <source>
        <dbReference type="PROSITE" id="PS51220"/>
    </source>
</evidence>
<proteinExistence type="predicted"/>
<dbReference type="PROSITE" id="PS50026">
    <property type="entry name" value="EGF_3"/>
    <property type="match status" value="4"/>
</dbReference>
<dbReference type="GO" id="GO:0042813">
    <property type="term" value="F:Wnt receptor activity"/>
    <property type="evidence" value="ECO:0007669"/>
    <property type="project" value="TreeGrafter"/>
</dbReference>
<evidence type="ECO:0000256" key="11">
    <source>
        <dbReference type="ARBA" id="ARBA00023180"/>
    </source>
</evidence>
<dbReference type="GO" id="GO:0060070">
    <property type="term" value="P:canonical Wnt signaling pathway"/>
    <property type="evidence" value="ECO:0007669"/>
    <property type="project" value="TreeGrafter"/>
</dbReference>
<dbReference type="FunFam" id="2.120.10.30:FF:000241">
    <property type="entry name" value="Low-density lipoprotein receptor-related protein 6"/>
    <property type="match status" value="1"/>
</dbReference>
<dbReference type="InterPro" id="IPR000033">
    <property type="entry name" value="LDLR_classB_rpt"/>
</dbReference>
<evidence type="ECO:0000259" key="16">
    <source>
        <dbReference type="PROSITE" id="PS50026"/>
    </source>
</evidence>
<evidence type="ECO:0000256" key="1">
    <source>
        <dbReference type="ARBA" id="ARBA00004302"/>
    </source>
</evidence>
<feature type="signal peptide" evidence="15">
    <location>
        <begin position="1"/>
        <end position="23"/>
    </location>
</feature>
<dbReference type="PROSITE" id="PS51220">
    <property type="entry name" value="NIDO"/>
    <property type="match status" value="1"/>
</dbReference>
<dbReference type="SMART" id="SM00179">
    <property type="entry name" value="EGF_CA"/>
    <property type="match status" value="3"/>
</dbReference>
<feature type="domain" description="EGF-like" evidence="16">
    <location>
        <begin position="749"/>
        <end position="787"/>
    </location>
</feature>
<dbReference type="InterPro" id="IPR003886">
    <property type="entry name" value="NIDO_dom"/>
</dbReference>
<evidence type="ECO:0000256" key="10">
    <source>
        <dbReference type="ARBA" id="ARBA00023157"/>
    </source>
</evidence>
<dbReference type="PROSITE" id="PS51120">
    <property type="entry name" value="LDLRB"/>
    <property type="match status" value="3"/>
</dbReference>
<dbReference type="GO" id="GO:0030855">
    <property type="term" value="P:epithelial cell differentiation"/>
    <property type="evidence" value="ECO:0007669"/>
    <property type="project" value="UniProtKB-ARBA"/>
</dbReference>
<dbReference type="InterPro" id="IPR049883">
    <property type="entry name" value="NOTCH1_EGF-like"/>
</dbReference>
<name>A0A6P7JPP4_9TELE</name>
<feature type="domain" description="EGF-like" evidence="16">
    <location>
        <begin position="616"/>
        <end position="657"/>
    </location>
</feature>
<evidence type="ECO:0000256" key="15">
    <source>
        <dbReference type="SAM" id="SignalP"/>
    </source>
</evidence>
<keyword evidence="5 15" id="KW-0732">Signal</keyword>
<dbReference type="SUPFAM" id="SSF57196">
    <property type="entry name" value="EGF/Laminin"/>
    <property type="match status" value="1"/>
</dbReference>
<dbReference type="CDD" id="cd00255">
    <property type="entry name" value="nidG2"/>
    <property type="match status" value="1"/>
</dbReference>
<dbReference type="PROSITE" id="PS50993">
    <property type="entry name" value="NIDOGEN_G2"/>
    <property type="match status" value="1"/>
</dbReference>
<comment type="caution">
    <text evidence="12">Lacks conserved residue(s) required for the propagation of feature annotation.</text>
</comment>
<dbReference type="GO" id="GO:0017147">
    <property type="term" value="F:Wnt-protein binding"/>
    <property type="evidence" value="ECO:0007669"/>
    <property type="project" value="TreeGrafter"/>
</dbReference>
<dbReference type="CDD" id="cd00053">
    <property type="entry name" value="EGF"/>
    <property type="match status" value="1"/>
</dbReference>
<dbReference type="PROSITE" id="PS51162">
    <property type="entry name" value="THYROGLOBULIN_1_2"/>
    <property type="match status" value="1"/>
</dbReference>
<feature type="domain" description="EGF-like" evidence="16">
    <location>
        <begin position="658"/>
        <end position="700"/>
    </location>
</feature>
<keyword evidence="8" id="KW-0084">Basement membrane</keyword>
<evidence type="ECO:0000256" key="8">
    <source>
        <dbReference type="ARBA" id="ARBA00022869"/>
    </source>
</evidence>
<dbReference type="Gene3D" id="2.40.155.10">
    <property type="entry name" value="Green fluorescent protein"/>
    <property type="match status" value="1"/>
</dbReference>
<dbReference type="InterPro" id="IPR011042">
    <property type="entry name" value="6-blade_b-propeller_TolB-like"/>
</dbReference>
<feature type="domain" description="NIDO" evidence="19">
    <location>
        <begin position="99"/>
        <end position="259"/>
    </location>
</feature>
<dbReference type="CDD" id="cd00054">
    <property type="entry name" value="EGF_CA"/>
    <property type="match status" value="2"/>
</dbReference>
<dbReference type="InterPro" id="IPR006605">
    <property type="entry name" value="G2_nidogen/fibulin_G2F"/>
</dbReference>
<dbReference type="Pfam" id="PF00058">
    <property type="entry name" value="Ldl_recept_b"/>
    <property type="match status" value="3"/>
</dbReference>
<dbReference type="PROSITE" id="PS01187">
    <property type="entry name" value="EGF_CA"/>
    <property type="match status" value="2"/>
</dbReference>
<evidence type="ECO:0000256" key="9">
    <source>
        <dbReference type="ARBA" id="ARBA00022889"/>
    </source>
</evidence>
<feature type="disulfide bond" evidence="14">
    <location>
        <begin position="833"/>
        <end position="840"/>
    </location>
</feature>
<dbReference type="Pfam" id="PF00086">
    <property type="entry name" value="Thyroglobulin_1"/>
    <property type="match status" value="1"/>
</dbReference>
<evidence type="ECO:0000259" key="18">
    <source>
        <dbReference type="PROSITE" id="PS51162"/>
    </source>
</evidence>
<evidence type="ECO:0000313" key="20">
    <source>
        <dbReference type="Proteomes" id="UP000515145"/>
    </source>
</evidence>
<dbReference type="InParanoid" id="A0A6P7JPP4"/>
<dbReference type="GO" id="GO:0007160">
    <property type="term" value="P:cell-matrix adhesion"/>
    <property type="evidence" value="ECO:0007669"/>
    <property type="project" value="InterPro"/>
</dbReference>
<evidence type="ECO:0000256" key="7">
    <source>
        <dbReference type="ARBA" id="ARBA00022837"/>
    </source>
</evidence>
<dbReference type="InterPro" id="IPR000716">
    <property type="entry name" value="Thyroglobulin_1"/>
</dbReference>
<dbReference type="Gene3D" id="4.10.800.10">
    <property type="entry name" value="Thyroglobulin type-1"/>
    <property type="match status" value="1"/>
</dbReference>
<feature type="domain" description="Nidogen G2 beta-barrel" evidence="17">
    <location>
        <begin position="384"/>
        <end position="617"/>
    </location>
</feature>
<dbReference type="OrthoDB" id="9990982at2759"/>